<feature type="region of interest" description="Disordered" evidence="11">
    <location>
        <begin position="1"/>
        <end position="27"/>
    </location>
</feature>
<dbReference type="AlphaFoldDB" id="A0A7M5WZF0"/>
<dbReference type="EnsemblMetazoa" id="CLYHEMT015386.1">
    <property type="protein sequence ID" value="CLYHEMP015386.1"/>
    <property type="gene ID" value="CLYHEMG015386"/>
</dbReference>
<comment type="subcellular location">
    <subcellularLocation>
        <location evidence="1">Cytoplasm</location>
        <location evidence="1">Cytoskeleton</location>
        <location evidence="1">Cilium basal body</location>
    </subcellularLocation>
</comment>
<accession>A0A7M5WZF0</accession>
<dbReference type="Proteomes" id="UP000594262">
    <property type="component" value="Unplaced"/>
</dbReference>
<dbReference type="PANTHER" id="PTHR14845:SF5">
    <property type="entry name" value="BASAL BODY-ORIENTATION FACTOR 1"/>
    <property type="match status" value="1"/>
</dbReference>
<sequence length="526" mass="61150">MPKKAKKAKGKSKKDKKGRKSSKGVKVNNDDVLKQAIANACLWESRLGTVEVAKNEYRDTTRTLLHENEKLQTQVSQTEKETVDVLSFLRDEDIKKNNTINKLQLMIKDLKKDYKKEKQGFIDDYTKQIETLQTSLTDKTNEVKLMQSELKLVKEFRRKRALMQKEIDDIKDNLFMNEKQHENALEKIERKFFDEKIRMQQEANRKISELAERAHNEAISNLDDTTKSVYKENVRLNEALTYHIKAGEELSQHKENLEEQNKKLSSEKEMNSLIVEEKVIESKKIKKANSSLQQKVDDLEKALTEVMSENNQKKTSLVQKHNQEQEGNKMEIARLQRIIELKNKEMSRVKKLAKNILDQRSDVEKFFIESLEMVKTEIIRNRAQYRRDAEVAYNKRMTEAHSGHSDYPKVRTFRHLKNSTNSVYADLRAAERWDGFDASVDLSELTWEQREQVLRLLFAKMNGQKTSKVSKSILPPINSKMDETKAYQPKPPSVQKAFLTEADDPKEGVSSDASRVFSATEILAFT</sequence>
<comment type="similarity">
    <text evidence="2">Belongs to the BBOF1 family.</text>
</comment>
<protein>
    <recommendedName>
        <fullName evidence="3">Basal body-orientation factor 1</fullName>
    </recommendedName>
    <alternativeName>
        <fullName evidence="9">Coiled-coil domain-containing protein 176</fullName>
    </alternativeName>
</protein>
<organism evidence="13 14">
    <name type="scientific">Clytia hemisphaerica</name>
    <dbReference type="NCBI Taxonomy" id="252671"/>
    <lineage>
        <taxon>Eukaryota</taxon>
        <taxon>Metazoa</taxon>
        <taxon>Cnidaria</taxon>
        <taxon>Hydrozoa</taxon>
        <taxon>Hydroidolina</taxon>
        <taxon>Leptothecata</taxon>
        <taxon>Obeliida</taxon>
        <taxon>Clytiidae</taxon>
        <taxon>Clytia</taxon>
    </lineage>
</organism>
<evidence type="ECO:0000313" key="13">
    <source>
        <dbReference type="EnsemblMetazoa" id="CLYHEMP015386.1"/>
    </source>
</evidence>
<evidence type="ECO:0000256" key="3">
    <source>
        <dbReference type="ARBA" id="ARBA00015392"/>
    </source>
</evidence>
<evidence type="ECO:0000256" key="6">
    <source>
        <dbReference type="ARBA" id="ARBA00023069"/>
    </source>
</evidence>
<feature type="compositionally biased region" description="Basic residues" evidence="11">
    <location>
        <begin position="1"/>
        <end position="23"/>
    </location>
</feature>
<feature type="domain" description="DUF4515" evidence="12">
    <location>
        <begin position="85"/>
        <end position="272"/>
    </location>
</feature>
<dbReference type="OrthoDB" id="441129at2759"/>
<keyword evidence="5 10" id="KW-0175">Coiled coil</keyword>
<feature type="coiled-coil region" evidence="10">
    <location>
        <begin position="61"/>
        <end position="191"/>
    </location>
</feature>
<keyword evidence="8" id="KW-0966">Cell projection</keyword>
<dbReference type="PANTHER" id="PTHR14845">
    <property type="entry name" value="COILED-COIL DOMAIN-CONTAINING 166"/>
    <property type="match status" value="1"/>
</dbReference>
<keyword evidence="6" id="KW-0969">Cilium</keyword>
<dbReference type="Pfam" id="PF14988">
    <property type="entry name" value="DUF4515"/>
    <property type="match status" value="1"/>
</dbReference>
<evidence type="ECO:0000256" key="1">
    <source>
        <dbReference type="ARBA" id="ARBA00004120"/>
    </source>
</evidence>
<evidence type="ECO:0000313" key="14">
    <source>
        <dbReference type="Proteomes" id="UP000594262"/>
    </source>
</evidence>
<evidence type="ECO:0000256" key="7">
    <source>
        <dbReference type="ARBA" id="ARBA00023212"/>
    </source>
</evidence>
<evidence type="ECO:0000256" key="10">
    <source>
        <dbReference type="SAM" id="Coils"/>
    </source>
</evidence>
<evidence type="ECO:0000256" key="5">
    <source>
        <dbReference type="ARBA" id="ARBA00023054"/>
    </source>
</evidence>
<feature type="coiled-coil region" evidence="10">
    <location>
        <begin position="243"/>
        <end position="352"/>
    </location>
</feature>
<evidence type="ECO:0000256" key="9">
    <source>
        <dbReference type="ARBA" id="ARBA00031573"/>
    </source>
</evidence>
<dbReference type="GeneID" id="136803609"/>
<evidence type="ECO:0000259" key="12">
    <source>
        <dbReference type="Pfam" id="PF14988"/>
    </source>
</evidence>
<dbReference type="RefSeq" id="XP_066916433.1">
    <property type="nucleotide sequence ID" value="XM_067060332.1"/>
</dbReference>
<keyword evidence="7" id="KW-0206">Cytoskeleton</keyword>
<dbReference type="InterPro" id="IPR032777">
    <property type="entry name" value="DUF4515"/>
</dbReference>
<evidence type="ECO:0000256" key="11">
    <source>
        <dbReference type="SAM" id="MobiDB-lite"/>
    </source>
</evidence>
<reference evidence="13" key="1">
    <citation type="submission" date="2021-01" db="UniProtKB">
        <authorList>
            <consortium name="EnsemblMetazoa"/>
        </authorList>
    </citation>
    <scope>IDENTIFICATION</scope>
</reference>
<evidence type="ECO:0000256" key="4">
    <source>
        <dbReference type="ARBA" id="ARBA00022490"/>
    </source>
</evidence>
<evidence type="ECO:0000256" key="8">
    <source>
        <dbReference type="ARBA" id="ARBA00023273"/>
    </source>
</evidence>
<keyword evidence="14" id="KW-1185">Reference proteome</keyword>
<name>A0A7M5WZF0_9CNID</name>
<proteinExistence type="inferred from homology"/>
<keyword evidence="4" id="KW-0963">Cytoplasm</keyword>
<evidence type="ECO:0000256" key="2">
    <source>
        <dbReference type="ARBA" id="ARBA00007508"/>
    </source>
</evidence>